<protein>
    <recommendedName>
        <fullName evidence="2">EamA domain-containing protein</fullName>
    </recommendedName>
</protein>
<dbReference type="EMBL" id="AP025730">
    <property type="protein sequence ID" value="BDI06373.1"/>
    <property type="molecule type" value="Genomic_DNA"/>
</dbReference>
<keyword evidence="1" id="KW-1133">Transmembrane helix</keyword>
<keyword evidence="1" id="KW-0812">Transmembrane</keyword>
<accession>A0ABM7YPE0</accession>
<reference evidence="3" key="1">
    <citation type="submission" date="2022-04" db="EMBL/GenBank/DDBJ databases">
        <title>Whole genome sequence of Sphaerotilus sp. FB-5.</title>
        <authorList>
            <person name="Takeda M."/>
            <person name="Narihara S."/>
            <person name="Akimoto M."/>
            <person name="Akimoto R."/>
            <person name="Nishiyashiki S."/>
            <person name="Murakami T."/>
        </authorList>
    </citation>
    <scope>NUCLEOTIDE SEQUENCE</scope>
    <source>
        <strain evidence="3">FB-5</strain>
    </source>
</reference>
<name>A0ABM7YPE0_9BURK</name>
<dbReference type="RefSeq" id="WP_251969653.1">
    <property type="nucleotide sequence ID" value="NZ_AP025730.1"/>
</dbReference>
<feature type="transmembrane region" description="Helical" evidence="1">
    <location>
        <begin position="230"/>
        <end position="251"/>
    </location>
</feature>
<dbReference type="InterPro" id="IPR000620">
    <property type="entry name" value="EamA_dom"/>
</dbReference>
<feature type="transmembrane region" description="Helical" evidence="1">
    <location>
        <begin position="96"/>
        <end position="117"/>
    </location>
</feature>
<feature type="transmembrane region" description="Helical" evidence="1">
    <location>
        <begin position="260"/>
        <end position="279"/>
    </location>
</feature>
<evidence type="ECO:0000259" key="2">
    <source>
        <dbReference type="Pfam" id="PF00892"/>
    </source>
</evidence>
<dbReference type="Pfam" id="PF00892">
    <property type="entry name" value="EamA"/>
    <property type="match status" value="1"/>
</dbReference>
<dbReference type="InterPro" id="IPR037185">
    <property type="entry name" value="EmrE-like"/>
</dbReference>
<feature type="transmembrane region" description="Helical" evidence="1">
    <location>
        <begin position="69"/>
        <end position="90"/>
    </location>
</feature>
<feature type="transmembrane region" description="Helical" evidence="1">
    <location>
        <begin position="124"/>
        <end position="141"/>
    </location>
</feature>
<evidence type="ECO:0000313" key="4">
    <source>
        <dbReference type="Proteomes" id="UP001057498"/>
    </source>
</evidence>
<organism evidence="3 4">
    <name type="scientific">Sphaerotilus microaerophilus</name>
    <dbReference type="NCBI Taxonomy" id="2914710"/>
    <lineage>
        <taxon>Bacteria</taxon>
        <taxon>Pseudomonadati</taxon>
        <taxon>Pseudomonadota</taxon>
        <taxon>Betaproteobacteria</taxon>
        <taxon>Burkholderiales</taxon>
        <taxon>Sphaerotilaceae</taxon>
        <taxon>Sphaerotilus</taxon>
    </lineage>
</organism>
<feature type="transmembrane region" description="Helical" evidence="1">
    <location>
        <begin position="38"/>
        <end position="57"/>
    </location>
</feature>
<proteinExistence type="predicted"/>
<evidence type="ECO:0000313" key="3">
    <source>
        <dbReference type="EMBL" id="BDI06373.1"/>
    </source>
</evidence>
<feature type="domain" description="EamA" evidence="2">
    <location>
        <begin position="9"/>
        <end position="141"/>
    </location>
</feature>
<dbReference type="PANTHER" id="PTHR22911">
    <property type="entry name" value="ACYL-MALONYL CONDENSING ENZYME-RELATED"/>
    <property type="match status" value="1"/>
</dbReference>
<dbReference type="PANTHER" id="PTHR22911:SF135">
    <property type="entry name" value="BLR4310 PROTEIN"/>
    <property type="match status" value="1"/>
</dbReference>
<feature type="transmembrane region" description="Helical" evidence="1">
    <location>
        <begin position="201"/>
        <end position="224"/>
    </location>
</feature>
<sequence>MNGARHARAVALMVVVTLLWSSAGVVSRHLQAAEGFEVTFWRSAFNALALVGALGVMRGRALWQGLSSAPPVLWISGLCWAVMFTAFMLALTLTSVANVLVTMSIGPLLTALLARMVLHHRLPLRTWCAIAVAGVGIAWMFGREVQAANARSLLGMLVALAVPLAAAINFTVMQHTLHGQGDPDESLGGGMGGETPATLDMLPAVLIGALLSSVVMLPLAWPLQASGHDLLLLAGLGVFQLAVPCLLVVGLTRVLPAPEISLLGLLEVIFGVLWAWLGAGEAPAASALTGGLLVLGALVGNELIALRQRAGSASG</sequence>
<dbReference type="Proteomes" id="UP001057498">
    <property type="component" value="Chromosome"/>
</dbReference>
<gene>
    <name evidence="3" type="ORF">CATMQ487_33430</name>
</gene>
<keyword evidence="1" id="KW-0472">Membrane</keyword>
<dbReference type="SUPFAM" id="SSF103481">
    <property type="entry name" value="Multidrug resistance efflux transporter EmrE"/>
    <property type="match status" value="2"/>
</dbReference>
<evidence type="ECO:0000256" key="1">
    <source>
        <dbReference type="SAM" id="Phobius"/>
    </source>
</evidence>
<keyword evidence="4" id="KW-1185">Reference proteome</keyword>
<feature type="transmembrane region" description="Helical" evidence="1">
    <location>
        <begin position="153"/>
        <end position="172"/>
    </location>
</feature>
<feature type="transmembrane region" description="Helical" evidence="1">
    <location>
        <begin position="285"/>
        <end position="306"/>
    </location>
</feature>